<protein>
    <submittedName>
        <fullName evidence="1">Uncharacterized protein</fullName>
    </submittedName>
</protein>
<sequence length="263" mass="30857">MSLIVPEDEDHLLQVGLITKPTPNGFRKVHHRLLFMPDTESDGRQLPFVHVNNVRAGLQSCFFRSIPVHLISHATVLYVGYDYDTASRIWQEWLSRRNTGPILRPTDETFGMDFKAFLVNGIERNSVEAYFDNQDNSVWRELLDDHGMNGDAHVYFMARKMERERMRHYWEGVIRCHESGEGRYTLNYVEKCWCRLIIDGVPNFENWIKESIDARFMSLVETMKLSRERVRLLKDGFVEEPIPQFDAPPLDGMFCSGKRLWLL</sequence>
<accession>A0AAJ0CFP7</accession>
<gene>
    <name evidence="1" type="ORF">QQS21_012445</name>
</gene>
<evidence type="ECO:0000313" key="1">
    <source>
        <dbReference type="EMBL" id="KAK2589881.1"/>
    </source>
</evidence>
<organism evidence="1 2">
    <name type="scientific">Conoideocrella luteorostrata</name>
    <dbReference type="NCBI Taxonomy" id="1105319"/>
    <lineage>
        <taxon>Eukaryota</taxon>
        <taxon>Fungi</taxon>
        <taxon>Dikarya</taxon>
        <taxon>Ascomycota</taxon>
        <taxon>Pezizomycotina</taxon>
        <taxon>Sordariomycetes</taxon>
        <taxon>Hypocreomycetidae</taxon>
        <taxon>Hypocreales</taxon>
        <taxon>Clavicipitaceae</taxon>
        <taxon>Conoideocrella</taxon>
    </lineage>
</organism>
<proteinExistence type="predicted"/>
<name>A0AAJ0CFP7_9HYPO</name>
<dbReference type="AlphaFoldDB" id="A0AAJ0CFP7"/>
<dbReference type="Proteomes" id="UP001251528">
    <property type="component" value="Unassembled WGS sequence"/>
</dbReference>
<evidence type="ECO:0000313" key="2">
    <source>
        <dbReference type="Proteomes" id="UP001251528"/>
    </source>
</evidence>
<reference evidence="1" key="1">
    <citation type="submission" date="2023-06" db="EMBL/GenBank/DDBJ databases">
        <title>Conoideocrella luteorostrata (Hypocreales: Clavicipitaceae), a potential biocontrol fungus for elongate hemlock scale in United States Christmas tree production areas.</title>
        <authorList>
            <person name="Barrett H."/>
            <person name="Lovett B."/>
            <person name="Macias A.M."/>
            <person name="Stajich J.E."/>
            <person name="Kasson M.T."/>
        </authorList>
    </citation>
    <scope>NUCLEOTIDE SEQUENCE</scope>
    <source>
        <strain evidence="1">ARSEF 14590</strain>
    </source>
</reference>
<keyword evidence="2" id="KW-1185">Reference proteome</keyword>
<dbReference type="EMBL" id="JASWJB010000534">
    <property type="protein sequence ID" value="KAK2589881.1"/>
    <property type="molecule type" value="Genomic_DNA"/>
</dbReference>
<comment type="caution">
    <text evidence="1">The sequence shown here is derived from an EMBL/GenBank/DDBJ whole genome shotgun (WGS) entry which is preliminary data.</text>
</comment>